<dbReference type="AlphaFoldDB" id="A0A0F9Z844"/>
<gene>
    <name evidence="2" type="ORF">THAR02_11122</name>
</gene>
<evidence type="ECO:0000313" key="2">
    <source>
        <dbReference type="EMBL" id="KKO96776.1"/>
    </source>
</evidence>
<dbReference type="Proteomes" id="UP000034112">
    <property type="component" value="Unassembled WGS sequence"/>
</dbReference>
<evidence type="ECO:0000256" key="1">
    <source>
        <dbReference type="SAM" id="MobiDB-lite"/>
    </source>
</evidence>
<feature type="compositionally biased region" description="Acidic residues" evidence="1">
    <location>
        <begin position="70"/>
        <end position="94"/>
    </location>
</feature>
<feature type="region of interest" description="Disordered" evidence="1">
    <location>
        <begin position="25"/>
        <end position="96"/>
    </location>
</feature>
<organism evidence="2 3">
    <name type="scientific">Trichoderma harzianum</name>
    <name type="common">Hypocrea lixii</name>
    <dbReference type="NCBI Taxonomy" id="5544"/>
    <lineage>
        <taxon>Eukaryota</taxon>
        <taxon>Fungi</taxon>
        <taxon>Dikarya</taxon>
        <taxon>Ascomycota</taxon>
        <taxon>Pezizomycotina</taxon>
        <taxon>Sordariomycetes</taxon>
        <taxon>Hypocreomycetidae</taxon>
        <taxon>Hypocreales</taxon>
        <taxon>Hypocreaceae</taxon>
        <taxon>Trichoderma</taxon>
    </lineage>
</organism>
<accession>A0A0F9Z844</accession>
<evidence type="ECO:0000313" key="3">
    <source>
        <dbReference type="Proteomes" id="UP000034112"/>
    </source>
</evidence>
<name>A0A0F9Z844_TRIHA</name>
<protein>
    <submittedName>
        <fullName evidence="2">Uncharacterized protein</fullName>
    </submittedName>
</protein>
<reference evidence="3" key="1">
    <citation type="journal article" date="2015" name="Genome Announc.">
        <title>Draft whole-genome sequence of the biocontrol agent Trichoderma harzianum T6776.</title>
        <authorList>
            <person name="Baroncelli R."/>
            <person name="Piaggeschi G."/>
            <person name="Fiorini L."/>
            <person name="Bertolini E."/>
            <person name="Zapparata A."/>
            <person name="Pe M.E."/>
            <person name="Sarrocco S."/>
            <person name="Vannacci G."/>
        </authorList>
    </citation>
    <scope>NUCLEOTIDE SEQUENCE [LARGE SCALE GENOMIC DNA]</scope>
    <source>
        <strain evidence="3">T6776</strain>
    </source>
</reference>
<feature type="region of interest" description="Disordered" evidence="1">
    <location>
        <begin position="124"/>
        <end position="157"/>
    </location>
</feature>
<comment type="caution">
    <text evidence="2">The sequence shown here is derived from an EMBL/GenBank/DDBJ whole genome shotgun (WGS) entry which is preliminary data.</text>
</comment>
<proteinExistence type="predicted"/>
<dbReference type="EMBL" id="JOKZ01000737">
    <property type="protein sequence ID" value="KKO96776.1"/>
    <property type="molecule type" value="Genomic_DNA"/>
</dbReference>
<feature type="non-terminal residue" evidence="2">
    <location>
        <position position="221"/>
    </location>
</feature>
<sequence>MAALGIRLLSLATARRAVRRWFRRGWPLGDDSSDEEDDGQAVPPAPPNTPADTSLVSETDDDKDTKEPQPEEPEEPEDEDSEPYIDDSEYDQDFYNDSSTMSLNMFVPTVSGMQQAVAAQAVAGPANAQQIEEPQQLPDANPKEMEQPQPQPQQLSDAKVDALAAQMTQLNVVRIDEPVVAVTKPLSTPADDDATIAALTDPAVLAERAVHLKFIGEALDM</sequence>